<reference evidence="1" key="2">
    <citation type="journal article" date="2015" name="Fish Shellfish Immunol.">
        <title>Early steps in the European eel (Anguilla anguilla)-Vibrio vulnificus interaction in the gills: Role of the RtxA13 toxin.</title>
        <authorList>
            <person name="Callol A."/>
            <person name="Pajuelo D."/>
            <person name="Ebbesson L."/>
            <person name="Teles M."/>
            <person name="MacKenzie S."/>
            <person name="Amaro C."/>
        </authorList>
    </citation>
    <scope>NUCLEOTIDE SEQUENCE</scope>
</reference>
<protein>
    <submittedName>
        <fullName evidence="1">Uncharacterized protein</fullName>
    </submittedName>
</protein>
<dbReference type="AlphaFoldDB" id="A0A0E9TLD7"/>
<accession>A0A0E9TLD7</accession>
<dbReference type="EMBL" id="GBXM01054083">
    <property type="protein sequence ID" value="JAH54494.1"/>
    <property type="molecule type" value="Transcribed_RNA"/>
</dbReference>
<sequence length="28" mass="3428">MAVSLSHCYNFPHTHFFQNNFVNQCFFF</sequence>
<organism evidence="1">
    <name type="scientific">Anguilla anguilla</name>
    <name type="common">European freshwater eel</name>
    <name type="synonym">Muraena anguilla</name>
    <dbReference type="NCBI Taxonomy" id="7936"/>
    <lineage>
        <taxon>Eukaryota</taxon>
        <taxon>Metazoa</taxon>
        <taxon>Chordata</taxon>
        <taxon>Craniata</taxon>
        <taxon>Vertebrata</taxon>
        <taxon>Euteleostomi</taxon>
        <taxon>Actinopterygii</taxon>
        <taxon>Neopterygii</taxon>
        <taxon>Teleostei</taxon>
        <taxon>Anguilliformes</taxon>
        <taxon>Anguillidae</taxon>
        <taxon>Anguilla</taxon>
    </lineage>
</organism>
<evidence type="ECO:0000313" key="1">
    <source>
        <dbReference type="EMBL" id="JAH54494.1"/>
    </source>
</evidence>
<proteinExistence type="predicted"/>
<reference evidence="1" key="1">
    <citation type="submission" date="2014-11" db="EMBL/GenBank/DDBJ databases">
        <authorList>
            <person name="Amaro Gonzalez C."/>
        </authorList>
    </citation>
    <scope>NUCLEOTIDE SEQUENCE</scope>
</reference>
<name>A0A0E9TLD7_ANGAN</name>